<accession>A0A2G5USE2</accession>
<dbReference type="GO" id="GO:0030010">
    <property type="term" value="P:establishment of cell polarity"/>
    <property type="evidence" value="ECO:0007669"/>
    <property type="project" value="TreeGrafter"/>
</dbReference>
<dbReference type="PANTHER" id="PTHR16484">
    <property type="entry name" value="PARTITIONING DEFECTIVE 3 RELATED"/>
    <property type="match status" value="1"/>
</dbReference>
<dbReference type="GO" id="GO:0016324">
    <property type="term" value="C:apical plasma membrane"/>
    <property type="evidence" value="ECO:0007669"/>
    <property type="project" value="TreeGrafter"/>
</dbReference>
<evidence type="ECO:0000256" key="2">
    <source>
        <dbReference type="ARBA" id="ARBA00022618"/>
    </source>
</evidence>
<feature type="compositionally biased region" description="Basic and acidic residues" evidence="5">
    <location>
        <begin position="948"/>
        <end position="964"/>
    </location>
</feature>
<evidence type="ECO:0000259" key="6">
    <source>
        <dbReference type="PROSITE" id="PS50106"/>
    </source>
</evidence>
<dbReference type="Proteomes" id="UP000230233">
    <property type="component" value="Chromosome III"/>
</dbReference>
<keyword evidence="3" id="KW-0677">Repeat</keyword>
<dbReference type="OrthoDB" id="6264899at2759"/>
<evidence type="ECO:0000256" key="1">
    <source>
        <dbReference type="ARBA" id="ARBA00005358"/>
    </source>
</evidence>
<feature type="compositionally biased region" description="Low complexity" evidence="5">
    <location>
        <begin position="113"/>
        <end position="127"/>
    </location>
</feature>
<feature type="region of interest" description="Disordered" evidence="5">
    <location>
        <begin position="870"/>
        <end position="1174"/>
    </location>
</feature>
<comment type="caution">
    <text evidence="7">The sequence shown here is derived from an EMBL/GenBank/DDBJ whole genome shotgun (WGS) entry which is preliminary data.</text>
</comment>
<feature type="compositionally biased region" description="Low complexity" evidence="5">
    <location>
        <begin position="1336"/>
        <end position="1369"/>
    </location>
</feature>
<feature type="region of interest" description="Disordered" evidence="5">
    <location>
        <begin position="1591"/>
        <end position="1610"/>
    </location>
</feature>
<feature type="compositionally biased region" description="Low complexity" evidence="5">
    <location>
        <begin position="873"/>
        <end position="883"/>
    </location>
</feature>
<evidence type="ECO:0000313" key="8">
    <source>
        <dbReference type="Proteomes" id="UP000230233"/>
    </source>
</evidence>
<keyword evidence="2" id="KW-0132">Cell division</keyword>
<feature type="region of interest" description="Disordered" evidence="5">
    <location>
        <begin position="454"/>
        <end position="476"/>
    </location>
</feature>
<dbReference type="PROSITE" id="PS50106">
    <property type="entry name" value="PDZ"/>
    <property type="match status" value="3"/>
</dbReference>
<dbReference type="GO" id="GO:0045197">
    <property type="term" value="P:establishment or maintenance of epithelial cell apical/basal polarity"/>
    <property type="evidence" value="ECO:0007669"/>
    <property type="project" value="TreeGrafter"/>
</dbReference>
<feature type="domain" description="PDZ" evidence="6">
    <location>
        <begin position="487"/>
        <end position="576"/>
    </location>
</feature>
<feature type="compositionally biased region" description="Low complexity" evidence="5">
    <location>
        <begin position="900"/>
        <end position="916"/>
    </location>
</feature>
<dbReference type="CDD" id="cd00136">
    <property type="entry name" value="PDZ_canonical"/>
    <property type="match status" value="1"/>
</dbReference>
<feature type="compositionally biased region" description="Basic and acidic residues" evidence="5">
    <location>
        <begin position="1124"/>
        <end position="1152"/>
    </location>
</feature>
<reference evidence="8" key="1">
    <citation type="submission" date="2017-10" db="EMBL/GenBank/DDBJ databases">
        <title>Rapid genome shrinkage in a self-fertile nematode reveals novel sperm competition proteins.</title>
        <authorList>
            <person name="Yin D."/>
            <person name="Schwarz E.M."/>
            <person name="Thomas C.G."/>
            <person name="Felde R.L."/>
            <person name="Korf I.F."/>
            <person name="Cutter A.D."/>
            <person name="Schartner C.M."/>
            <person name="Ralston E.J."/>
            <person name="Meyer B.J."/>
            <person name="Haag E.S."/>
        </authorList>
    </citation>
    <scope>NUCLEOTIDE SEQUENCE [LARGE SCALE GENOMIC DNA]</scope>
    <source>
        <strain evidence="8">JU1422</strain>
    </source>
</reference>
<feature type="region of interest" description="Disordered" evidence="5">
    <location>
        <begin position="1206"/>
        <end position="1261"/>
    </location>
</feature>
<dbReference type="SMART" id="SM00228">
    <property type="entry name" value="PDZ"/>
    <property type="match status" value="3"/>
</dbReference>
<dbReference type="InterPro" id="IPR001478">
    <property type="entry name" value="PDZ"/>
</dbReference>
<dbReference type="PANTHER" id="PTHR16484:SF17">
    <property type="entry name" value="BAZOOKA, ISOFORM B"/>
    <property type="match status" value="1"/>
</dbReference>
<dbReference type="GO" id="GO:0035091">
    <property type="term" value="F:phosphatidylinositol binding"/>
    <property type="evidence" value="ECO:0007669"/>
    <property type="project" value="TreeGrafter"/>
</dbReference>
<keyword evidence="4" id="KW-0131">Cell cycle</keyword>
<feature type="region of interest" description="Disordered" evidence="5">
    <location>
        <begin position="694"/>
        <end position="732"/>
    </location>
</feature>
<organism evidence="7 8">
    <name type="scientific">Caenorhabditis nigoni</name>
    <dbReference type="NCBI Taxonomy" id="1611254"/>
    <lineage>
        <taxon>Eukaryota</taxon>
        <taxon>Metazoa</taxon>
        <taxon>Ecdysozoa</taxon>
        <taxon>Nematoda</taxon>
        <taxon>Chromadorea</taxon>
        <taxon>Rhabditida</taxon>
        <taxon>Rhabditina</taxon>
        <taxon>Rhabditomorpha</taxon>
        <taxon>Rhabditoidea</taxon>
        <taxon>Rhabditidae</taxon>
        <taxon>Peloderinae</taxon>
        <taxon>Caenorhabditis</taxon>
    </lineage>
</organism>
<dbReference type="GO" id="GO:0051660">
    <property type="term" value="P:establishment of centrosome localization"/>
    <property type="evidence" value="ECO:0007669"/>
    <property type="project" value="TreeGrafter"/>
</dbReference>
<dbReference type="Gene3D" id="3.10.20.90">
    <property type="entry name" value="Phosphatidylinositol 3-kinase Catalytic Subunit, Chain A, domain 1"/>
    <property type="match status" value="1"/>
</dbReference>
<feature type="region of interest" description="Disordered" evidence="5">
    <location>
        <begin position="113"/>
        <end position="143"/>
    </location>
</feature>
<feature type="region of interest" description="Disordered" evidence="5">
    <location>
        <begin position="316"/>
        <end position="340"/>
    </location>
</feature>
<feature type="compositionally biased region" description="Polar residues" evidence="5">
    <location>
        <begin position="985"/>
        <end position="1006"/>
    </location>
</feature>
<evidence type="ECO:0000256" key="4">
    <source>
        <dbReference type="ARBA" id="ARBA00023306"/>
    </source>
</evidence>
<feature type="domain" description="PDZ" evidence="6">
    <location>
        <begin position="605"/>
        <end position="675"/>
    </location>
</feature>
<dbReference type="FunFam" id="2.30.42.10:FF:000272">
    <property type="entry name" value="Partitioning defective protein 3"/>
    <property type="match status" value="1"/>
</dbReference>
<dbReference type="Pfam" id="PF00595">
    <property type="entry name" value="PDZ"/>
    <property type="match status" value="3"/>
</dbReference>
<sequence length="1610" mass="176516">MFFVSYPSDKGHFLTTKYSSTCSLLSHRPVIICFWFDSLPHPPSIRFSVDLRRKPFHRSVSSEESRFAAAAEHRFRIALSVTHMFLSVRRRRNKKGRKANRCETKRSALIGGSLMSASSTSSSTGCSQEDGADPPRKNSDDVAGESTLKKRMQQYGAVGAYANSTISTLDRSQYQCLPLNGTRRVTVQFGRMKIVVPWKESDQTVGQLAEAALIRYKKAKGLTANERIRVLRLECESDHGVLDMDDVLEEVFDLYNDQILAITDEANGGSTTPTYSQIQKQHQHHYAQPLPYSRKIMEGPPTPIASAFGSVSVNHQAPHRSASPYNVGFARGNPPKDRRDSVVEVSGFENLAQSGLRVSVSTPTGKSLNEPILRSSLRTEASGSRADDTPVKQSRVTLSPEVEKKLAEQEGAERRSERKKYEKNPGRFNRGSDRKSRITDAHLEARDRIADHLESQVDEKSNPSSRATIEQGPLPGTTLVTFAPPAGEMGIEVNAVFDESPEMPSTSELSKLSSIQVMKIEEGGRVGKDGRIRVGDLIVAIDGKSVDQMSIIRARASISELANLDRPVTLVINRSLDSFLDQESAKPIQSALQQANTQYIGHTTVVELVKSAKGFGFTVTGRQTAKNESLFYIGTVKPYGVALGHLKSGDRLLEINGVPTGQFTQSEIVDKLKETMVGEKIKFLVSRVSQTNNAAMNSSMSSENKENEGTPKVEEEKKSEIPPPPQKLPLPALMTPPVPKETPTISPSSHQRFEIVIPFINGSSSAGLGVSLKARVSKKSNGSKVDCGIFIKNVMHGGAAFKEGGLRVNDRIIGVEDINFESLSNLEAQDALSKKLKEVSTVRSSVTLTILRDNEYLPGHITRDLSRITVDASSPSPSSRMSSHTAPDSLLQSPHTRATSSSGADSSHSRQSSSSSAMPAPVRVPTERDSIVSDSTRHDESELPDNDPFNREAPGRKSLSEKRGLGAAADPQHIKLFQEIKHQRQNSAPTSSTQKRSKSQPRSLSQRNHRSPMKLLDLPQAQAAAAAAAQQQAADDSDMLNRRSQSMESINRPVESILRGTGQIHSASKVQFATKTSDQQHPFPPGAALLRLKNEESRSRDKSRRKSMGNPFSAMRNFFGFGSKSRDASPEKSVELRSVERPKSIGEERKEQNPVPPPPPPHGARRGSGGNNVFVDYGEPYGLIPQYPHNTSQIMASNAPEGIRLISYTKNSSPPPAAGPATSPQTVHLGNSKFYSSYREPSITQRPRLPDMSRTPTLSSTTGMQPIAIIHEGASTKTTTSSGNRAVPRLAHRPMSTMDYQHLMRTMSMPEYHPKPAEVSRKPRCVVYIPPTIPTTSPTISTSPRVPATKLGGAPTTTTTCSTRGSRTLAAGQSVPHLSSSRPMDHRRSGSQQRRPLNEANRSPLNPVVVRRPRPLTVGEEALLAEPLHRDHHPVSIPRRRSMRMLDMGSSTVARPDSLFLDTEAGSAQRRLPPTSAVLRDTKRVEDPARRVNTAVETRDRLIVFPSTRFPIAASSMRVSSAAKPLQNSVNLRSVPNNKVNDSSANERISLRARKKLHREAVTRSEFFLPSYSNENIKLFNSLLPPSTSSIMKTTPSPITNDSVPPTRKL</sequence>
<feature type="compositionally biased region" description="Basic and acidic residues" evidence="5">
    <location>
        <begin position="972"/>
        <end position="982"/>
    </location>
</feature>
<dbReference type="InterPro" id="IPR052213">
    <property type="entry name" value="PAR3"/>
</dbReference>
<evidence type="ECO:0000256" key="3">
    <source>
        <dbReference type="ARBA" id="ARBA00022737"/>
    </source>
</evidence>
<feature type="compositionally biased region" description="Basic and acidic residues" evidence="5">
    <location>
        <begin position="925"/>
        <end position="941"/>
    </location>
</feature>
<dbReference type="SUPFAM" id="SSF50156">
    <property type="entry name" value="PDZ domain-like"/>
    <property type="match status" value="3"/>
</dbReference>
<protein>
    <recommendedName>
        <fullName evidence="6">PDZ domain-containing protein</fullName>
    </recommendedName>
</protein>
<dbReference type="Gene3D" id="2.30.42.10">
    <property type="match status" value="3"/>
</dbReference>
<gene>
    <name evidence="7" type="primary">Cni-par-3</name>
    <name evidence="7" type="synonym">Cnig_chr_III.g9425</name>
    <name evidence="7" type="ORF">B9Z55_009425</name>
</gene>
<feature type="compositionally biased region" description="Polar residues" evidence="5">
    <location>
        <begin position="1390"/>
        <end position="1404"/>
    </location>
</feature>
<feature type="compositionally biased region" description="Pro residues" evidence="5">
    <location>
        <begin position="721"/>
        <end position="732"/>
    </location>
</feature>
<keyword evidence="8" id="KW-1185">Reference proteome</keyword>
<dbReference type="GO" id="GO:0051301">
    <property type="term" value="P:cell division"/>
    <property type="evidence" value="ECO:0007669"/>
    <property type="project" value="UniProtKB-KW"/>
</dbReference>
<feature type="region of interest" description="Disordered" evidence="5">
    <location>
        <begin position="1336"/>
        <end position="1406"/>
    </location>
</feature>
<evidence type="ECO:0000313" key="7">
    <source>
        <dbReference type="EMBL" id="PIC42301.1"/>
    </source>
</evidence>
<dbReference type="GO" id="GO:0000226">
    <property type="term" value="P:microtubule cytoskeleton organization"/>
    <property type="evidence" value="ECO:0007669"/>
    <property type="project" value="TreeGrafter"/>
</dbReference>
<dbReference type="GO" id="GO:0007155">
    <property type="term" value="P:cell adhesion"/>
    <property type="evidence" value="ECO:0007669"/>
    <property type="project" value="TreeGrafter"/>
</dbReference>
<feature type="region of interest" description="Disordered" evidence="5">
    <location>
        <begin position="359"/>
        <end position="440"/>
    </location>
</feature>
<evidence type="ECO:0000256" key="5">
    <source>
        <dbReference type="SAM" id="MobiDB-lite"/>
    </source>
</evidence>
<dbReference type="GO" id="GO:0005938">
    <property type="term" value="C:cell cortex"/>
    <property type="evidence" value="ECO:0007669"/>
    <property type="project" value="TreeGrafter"/>
</dbReference>
<name>A0A2G5USE2_9PELO</name>
<comment type="similarity">
    <text evidence="1">Belongs to the PAR3 family.</text>
</comment>
<dbReference type="InterPro" id="IPR036034">
    <property type="entry name" value="PDZ_sf"/>
</dbReference>
<feature type="compositionally biased region" description="Polar residues" evidence="5">
    <location>
        <begin position="1591"/>
        <end position="1604"/>
    </location>
</feature>
<feature type="compositionally biased region" description="Basic and acidic residues" evidence="5">
    <location>
        <begin position="401"/>
        <end position="440"/>
    </location>
</feature>
<proteinExistence type="inferred from homology"/>
<feature type="compositionally biased region" description="Polar residues" evidence="5">
    <location>
        <begin position="884"/>
        <end position="899"/>
    </location>
</feature>
<dbReference type="STRING" id="1611254.A0A2G5USE2"/>
<dbReference type="Pfam" id="PF12053">
    <property type="entry name" value="Par3_HAL_N_term"/>
    <property type="match status" value="1"/>
</dbReference>
<dbReference type="InterPro" id="IPR021922">
    <property type="entry name" value="Par3/HAL_N"/>
</dbReference>
<feature type="compositionally biased region" description="Basic and acidic residues" evidence="5">
    <location>
        <begin position="703"/>
        <end position="720"/>
    </location>
</feature>
<dbReference type="GO" id="GO:0008104">
    <property type="term" value="P:intracellular protein localization"/>
    <property type="evidence" value="ECO:0007669"/>
    <property type="project" value="TreeGrafter"/>
</dbReference>
<dbReference type="GO" id="GO:0005912">
    <property type="term" value="C:adherens junction"/>
    <property type="evidence" value="ECO:0007669"/>
    <property type="project" value="TreeGrafter"/>
</dbReference>
<feature type="compositionally biased region" description="Polar residues" evidence="5">
    <location>
        <begin position="1063"/>
        <end position="1080"/>
    </location>
</feature>
<feature type="compositionally biased region" description="Polar residues" evidence="5">
    <location>
        <begin position="1225"/>
        <end position="1235"/>
    </location>
</feature>
<dbReference type="GO" id="GO:0043296">
    <property type="term" value="C:apical junction complex"/>
    <property type="evidence" value="ECO:0007669"/>
    <property type="project" value="TreeGrafter"/>
</dbReference>
<dbReference type="FunFam" id="2.30.42.10:FF:000291">
    <property type="entry name" value="Partitioning defective protein 3"/>
    <property type="match status" value="1"/>
</dbReference>
<dbReference type="EMBL" id="PDUG01000003">
    <property type="protein sequence ID" value="PIC42301.1"/>
    <property type="molecule type" value="Genomic_DNA"/>
</dbReference>
<feature type="compositionally biased region" description="Low complexity" evidence="5">
    <location>
        <begin position="1020"/>
        <end position="1034"/>
    </location>
</feature>
<feature type="domain" description="PDZ" evidence="6">
    <location>
        <begin position="756"/>
        <end position="840"/>
    </location>
</feature>